<gene>
    <name evidence="1" type="ORF">RSOL_387240</name>
</gene>
<organism evidence="1">
    <name type="scientific">Rhizoctonia solani AG-3 Rhs1AP</name>
    <dbReference type="NCBI Taxonomy" id="1086054"/>
    <lineage>
        <taxon>Eukaryota</taxon>
        <taxon>Fungi</taxon>
        <taxon>Dikarya</taxon>
        <taxon>Basidiomycota</taxon>
        <taxon>Agaricomycotina</taxon>
        <taxon>Agaricomycetes</taxon>
        <taxon>Cantharellales</taxon>
        <taxon>Ceratobasidiaceae</taxon>
        <taxon>Rhizoctonia</taxon>
    </lineage>
</organism>
<dbReference type="AlphaFoldDB" id="X8JC05"/>
<protein>
    <submittedName>
        <fullName evidence="1">Uncharacterized protein</fullName>
    </submittedName>
</protein>
<feature type="non-terminal residue" evidence="1">
    <location>
        <position position="548"/>
    </location>
</feature>
<evidence type="ECO:0000313" key="1">
    <source>
        <dbReference type="EMBL" id="EUC61194.1"/>
    </source>
</evidence>
<reference evidence="1" key="1">
    <citation type="submission" date="2014-01" db="EMBL/GenBank/DDBJ databases">
        <authorList>
            <person name="Cubeta M."/>
            <person name="Pakala S."/>
            <person name="Fedorova N."/>
            <person name="Shabalina S.N."/>
            <person name="Thomas E."/>
            <person name="Dean R."/>
            <person name="Jabaji S."/>
            <person name="Neate S."/>
            <person name="Toda T."/>
            <person name="Tavantzis S."/>
            <person name="Vilgalys R."/>
            <person name="Bharathan N."/>
            <person name="Pakala S."/>
            <person name="Losada L.S."/>
            <person name="Zafar N."/>
            <person name="Nierman W."/>
        </authorList>
    </citation>
    <scope>NUCLEOTIDE SEQUENCE [LARGE SCALE GENOMIC DNA]</scope>
    <source>
        <strain evidence="1">AG-3</strain>
    </source>
</reference>
<dbReference type="EMBL" id="JATN01000319">
    <property type="protein sequence ID" value="EUC61194.1"/>
    <property type="molecule type" value="Genomic_DNA"/>
</dbReference>
<dbReference type="Proteomes" id="UP000030108">
    <property type="component" value="Unassembled WGS sequence"/>
</dbReference>
<dbReference type="OrthoDB" id="3249487at2759"/>
<accession>X8JC05</accession>
<sequence length="548" mass="61455">MLRDVLAICYGISNHYRAKRYTLQQYNCYFFSWTLVLALSRACMNWESSSSIPEHVNNMHDRIMESIYGQGPARFRSAVYIVSNNTLASHENEEHPLDQAISAWLCSSGFADSITRALKCTLWADRLHIRLIENIGGDLEELASKSVDLTTCDEAQSKGSIRQDKRDLDFEYALGRLTQKAELVVFKHNCQAFPQMLAGLSPTCILLKQRLGHEVWCKELAHCLRHPGILFLQDMDKKEMICESADPHGHRPTSSSLRDLCFIPPAVFLDFSARFVVTCGVTMTMCILGGIVRFKNPEGTKKNAFQRVVLGGKAIVRSTVHEIGRIPRNYAVSKHMVLFSVGIRAAPRLGPMAYGLLDITTDGELETVAMKGVCQALELFDTGLQELIKDKEYQLNLLRPCVTSGINAVMKVMGDGLQAQWRDVLWHYFMDTMTGVAERELAGKTPPPPPPDQQQAEPDIYEEDEEPVTHVYVQITEAKGVEGGATTQLITYRDFGRSFILDIKNVEHVVARVFTRGVISNGEWMIIDCSEGVVRADFAVDEHGSDED</sequence>
<comment type="caution">
    <text evidence="1">The sequence shown here is derived from an EMBL/GenBank/DDBJ whole genome shotgun (WGS) entry which is preliminary data.</text>
</comment>
<proteinExistence type="predicted"/>
<name>X8JC05_9AGAM</name>